<keyword evidence="2" id="KW-1185">Reference proteome</keyword>
<protein>
    <submittedName>
        <fullName evidence="1">Uncharacterized protein</fullName>
    </submittedName>
</protein>
<dbReference type="EMBL" id="AP028907">
    <property type="protein sequence ID" value="BES81822.1"/>
    <property type="molecule type" value="Genomic_DNA"/>
</dbReference>
<accession>A0ABM8IY46</accession>
<dbReference type="Proteomes" id="UP001341135">
    <property type="component" value="Chromosome"/>
</dbReference>
<organism evidence="1 2">
    <name type="scientific">Pyrodictium abyssi</name>
    <dbReference type="NCBI Taxonomy" id="54256"/>
    <lineage>
        <taxon>Archaea</taxon>
        <taxon>Thermoproteota</taxon>
        <taxon>Thermoprotei</taxon>
        <taxon>Desulfurococcales</taxon>
        <taxon>Pyrodictiaceae</taxon>
        <taxon>Pyrodictium</taxon>
    </lineage>
</organism>
<reference evidence="1 2" key="1">
    <citation type="submission" date="2023-09" db="EMBL/GenBank/DDBJ databases">
        <title>Pyrofollis japonicus gen. nov. sp. nov., a novel member of the family Pyrodictiaceae isolated from the Iheya North hydrothermal field.</title>
        <authorList>
            <person name="Miyazaki U."/>
            <person name="Sanari M."/>
            <person name="Tame A."/>
            <person name="Kitajima M."/>
            <person name="Okamoto A."/>
            <person name="Sawayama S."/>
            <person name="Miyazaki J."/>
            <person name="Takai K."/>
            <person name="Nakagawa S."/>
        </authorList>
    </citation>
    <scope>NUCLEOTIDE SEQUENCE [LARGE SCALE GENOMIC DNA]</scope>
    <source>
        <strain evidence="1 2">AV2</strain>
    </source>
</reference>
<sequence>MLMPFEVYYRDLEGLSSGEQGLLARLVGAGPGAGLDEIRRAMAAVNRMWSRRCLLPSGKECILLYKYSLQPRDYLRRLILAAARGAVVRHYPGGAVKQPAMPFAKFFNYRECRECSRIPGAGFVATEKLDGTLVAAYRDPDTGELLLSTRGSLHRPPAARNLYVERLLAAVKGGGLGAREPRKGGHHGDVRACERRVPCLAGA</sequence>
<gene>
    <name evidence="1" type="ORF">PABY_13890</name>
</gene>
<dbReference type="RefSeq" id="WP_338248561.1">
    <property type="nucleotide sequence ID" value="NZ_AP028907.1"/>
</dbReference>
<name>A0ABM8IY46_9CREN</name>
<evidence type="ECO:0000313" key="1">
    <source>
        <dbReference type="EMBL" id="BES81822.1"/>
    </source>
</evidence>
<proteinExistence type="predicted"/>
<evidence type="ECO:0000313" key="2">
    <source>
        <dbReference type="Proteomes" id="UP001341135"/>
    </source>
</evidence>
<dbReference type="GeneID" id="89289402"/>